<dbReference type="EMBL" id="JH711573">
    <property type="protein sequence ID" value="EIW85963.1"/>
    <property type="molecule type" value="Genomic_DNA"/>
</dbReference>
<evidence type="ECO:0000313" key="2">
    <source>
        <dbReference type="Proteomes" id="UP000053558"/>
    </source>
</evidence>
<dbReference type="AlphaFoldDB" id="A0A5M3N3M7"/>
<sequence length="216" mass="24211">MEYNTVGRALTRLAGMAKGPHGSFGAQVSSIKVDMLPTYSSSNSPLYLFTSALATACPSSTHPLGIDIRSYDREPEDSSVVTYRDILPLTALSTLTRLSLEFGNINVLGGNRDILFDLVLHWRLLETLKVAPFTLNLTWFARIIQALSMLTTISIDIVVEEDEIPALWREPEFHSLPTNNCITALKSVERWSHVPLFRRLVPRVRWSRMDGPLLSL</sequence>
<dbReference type="RefSeq" id="XP_007762943.1">
    <property type="nucleotide sequence ID" value="XM_007764753.1"/>
</dbReference>
<accession>A0A5M3N3M7</accession>
<name>A0A5M3N3M7_CONPW</name>
<keyword evidence="2" id="KW-1185">Reference proteome</keyword>
<gene>
    <name evidence="1" type="ORF">CONPUDRAFT_148094</name>
</gene>
<reference evidence="2" key="1">
    <citation type="journal article" date="2012" name="Science">
        <title>The Paleozoic origin of enzymatic lignin decomposition reconstructed from 31 fungal genomes.</title>
        <authorList>
            <person name="Floudas D."/>
            <person name="Binder M."/>
            <person name="Riley R."/>
            <person name="Barry K."/>
            <person name="Blanchette R.A."/>
            <person name="Henrissat B."/>
            <person name="Martinez A.T."/>
            <person name="Otillar R."/>
            <person name="Spatafora J.W."/>
            <person name="Yadav J.S."/>
            <person name="Aerts A."/>
            <person name="Benoit I."/>
            <person name="Boyd A."/>
            <person name="Carlson A."/>
            <person name="Copeland A."/>
            <person name="Coutinho P.M."/>
            <person name="de Vries R.P."/>
            <person name="Ferreira P."/>
            <person name="Findley K."/>
            <person name="Foster B."/>
            <person name="Gaskell J."/>
            <person name="Glotzer D."/>
            <person name="Gorecki P."/>
            <person name="Heitman J."/>
            <person name="Hesse C."/>
            <person name="Hori C."/>
            <person name="Igarashi K."/>
            <person name="Jurgens J.A."/>
            <person name="Kallen N."/>
            <person name="Kersten P."/>
            <person name="Kohler A."/>
            <person name="Kuees U."/>
            <person name="Kumar T.K.A."/>
            <person name="Kuo A."/>
            <person name="LaButti K."/>
            <person name="Larrondo L.F."/>
            <person name="Lindquist E."/>
            <person name="Ling A."/>
            <person name="Lombard V."/>
            <person name="Lucas S."/>
            <person name="Lundell T."/>
            <person name="Martin R."/>
            <person name="McLaughlin D.J."/>
            <person name="Morgenstern I."/>
            <person name="Morin E."/>
            <person name="Murat C."/>
            <person name="Nagy L.G."/>
            <person name="Nolan M."/>
            <person name="Ohm R.A."/>
            <person name="Patyshakuliyeva A."/>
            <person name="Rokas A."/>
            <person name="Ruiz-Duenas F.J."/>
            <person name="Sabat G."/>
            <person name="Salamov A."/>
            <person name="Samejima M."/>
            <person name="Schmutz J."/>
            <person name="Slot J.C."/>
            <person name="St John F."/>
            <person name="Stenlid J."/>
            <person name="Sun H."/>
            <person name="Sun S."/>
            <person name="Syed K."/>
            <person name="Tsang A."/>
            <person name="Wiebenga A."/>
            <person name="Young D."/>
            <person name="Pisabarro A."/>
            <person name="Eastwood D.C."/>
            <person name="Martin F."/>
            <person name="Cullen D."/>
            <person name="Grigoriev I.V."/>
            <person name="Hibbett D.S."/>
        </authorList>
    </citation>
    <scope>NUCLEOTIDE SEQUENCE [LARGE SCALE GENOMIC DNA]</scope>
    <source>
        <strain evidence="2">RWD-64-598 SS2</strain>
    </source>
</reference>
<proteinExistence type="predicted"/>
<protein>
    <submittedName>
        <fullName evidence="1">Uncharacterized protein</fullName>
    </submittedName>
</protein>
<dbReference type="KEGG" id="cput:CONPUDRAFT_148094"/>
<dbReference type="GeneID" id="19202441"/>
<evidence type="ECO:0000313" key="1">
    <source>
        <dbReference type="EMBL" id="EIW85963.1"/>
    </source>
</evidence>
<comment type="caution">
    <text evidence="1">The sequence shown here is derived from an EMBL/GenBank/DDBJ whole genome shotgun (WGS) entry which is preliminary data.</text>
</comment>
<dbReference type="Proteomes" id="UP000053558">
    <property type="component" value="Unassembled WGS sequence"/>
</dbReference>
<organism evidence="1 2">
    <name type="scientific">Coniophora puteana (strain RWD-64-598)</name>
    <name type="common">Brown rot fungus</name>
    <dbReference type="NCBI Taxonomy" id="741705"/>
    <lineage>
        <taxon>Eukaryota</taxon>
        <taxon>Fungi</taxon>
        <taxon>Dikarya</taxon>
        <taxon>Basidiomycota</taxon>
        <taxon>Agaricomycotina</taxon>
        <taxon>Agaricomycetes</taxon>
        <taxon>Agaricomycetidae</taxon>
        <taxon>Boletales</taxon>
        <taxon>Coniophorineae</taxon>
        <taxon>Coniophoraceae</taxon>
        <taxon>Coniophora</taxon>
    </lineage>
</organism>